<feature type="domain" description="Caspase family p20" evidence="5">
    <location>
        <begin position="43"/>
        <end position="177"/>
    </location>
</feature>
<keyword evidence="7" id="KW-1185">Reference proteome</keyword>
<evidence type="ECO:0000313" key="7">
    <source>
        <dbReference type="Proteomes" id="UP001271769"/>
    </source>
</evidence>
<reference evidence="6 7" key="1">
    <citation type="journal article" date="2013" name="Antonie Van Leeuwenhoek">
        <title>Dongia rigui sp. nov., isolated from freshwater of a large wetland in Korea.</title>
        <authorList>
            <person name="Baik K.S."/>
            <person name="Hwang Y.M."/>
            <person name="Choi J.S."/>
            <person name="Kwon J."/>
            <person name="Seong C.N."/>
        </authorList>
    </citation>
    <scope>NUCLEOTIDE SEQUENCE [LARGE SCALE GENOMIC DNA]</scope>
    <source>
        <strain evidence="6 7">04SU4-P</strain>
    </source>
</reference>
<dbReference type="InterPro" id="IPR019734">
    <property type="entry name" value="TPR_rpt"/>
</dbReference>
<dbReference type="SMART" id="SM00028">
    <property type="entry name" value="TPR"/>
    <property type="match status" value="5"/>
</dbReference>
<evidence type="ECO:0000259" key="5">
    <source>
        <dbReference type="PROSITE" id="PS50208"/>
    </source>
</evidence>
<protein>
    <submittedName>
        <fullName evidence="6">Caspase family protein</fullName>
    </submittedName>
</protein>
<accession>A0ABU5DX75</accession>
<dbReference type="Pfam" id="PF00656">
    <property type="entry name" value="Peptidase_C14"/>
    <property type="match status" value="1"/>
</dbReference>
<feature type="repeat" description="TPR" evidence="2">
    <location>
        <begin position="453"/>
        <end position="486"/>
    </location>
</feature>
<comment type="caution">
    <text evidence="6">The sequence shown here is derived from an EMBL/GenBank/DDBJ whole genome shotgun (WGS) entry which is preliminary data.</text>
</comment>
<dbReference type="InterPro" id="IPR029030">
    <property type="entry name" value="Caspase-like_dom_sf"/>
</dbReference>
<sequence>MQALTNKGWVEMLFLSRNPWHVLATLAAAALLQLVDLAGAAAEPRIALVIGNADYGGDLGRLANPVNDAKLMAKSLTAVGFDVITVTDADQKDMKRAIGTFGEKLTAAGSDVTALFYYSGHGLQVGGENYLIPVHADITREADVDLEAVSADTVLKQMQFADARVNIIILDACRNNPLPRSFRSAQMGLARIEAPRGSFVAYSTAPGDVASDGQGSNSPYTAALAQAVTTPGLSIEEAFRDVRGSVLSETGNAQTPWESSSLTAPFFFMPAKTAGEGAAQATPLAGAAAPAGADQGAREVELAFWNSVKDSKDPADFVAYLEQYPKGNFARLASNKLNLLTGTTAPAAAPRDAHAADAGGAESTPEQTAAAPAAPSADTPQDPAAAAAMCRDDKVPADTRLAACQSALRASGLDAAARADLNNEVGRAQNELQRYDAAEAAYREAVKDDSANPTYIGNLAALLLDTSRYDEAIAAYTKAIALEPKNNWHYYNRGNAYLYAGEPAKAGADFDAALAIDENFDTLATRGYIALAEGNDKAAVEFTNRAIAYDGSQNSLQSIAVLYLSGRDKDAIDMADRMIAEDDGYGYGQIWKAMLLMRDGKSGAARTLLGSTLEDHREDWPGMLIKWMLGKFDDETLITKAGEGAEEDVRNQLCEAHFYMAARAFDQGDKDSALRHVKAVLETGVYHYIEYYAAAALGRLAEAGQ</sequence>
<dbReference type="SMART" id="SM00115">
    <property type="entry name" value="CASc"/>
    <property type="match status" value="1"/>
</dbReference>
<dbReference type="PANTHER" id="PTHR22576:SF37">
    <property type="entry name" value="MUCOSA-ASSOCIATED LYMPHOID TISSUE LYMPHOMA TRANSLOCATION PROTEIN 1"/>
    <property type="match status" value="1"/>
</dbReference>
<dbReference type="SUPFAM" id="SSF52129">
    <property type="entry name" value="Caspase-like"/>
    <property type="match status" value="1"/>
</dbReference>
<dbReference type="Proteomes" id="UP001271769">
    <property type="component" value="Unassembled WGS sequence"/>
</dbReference>
<evidence type="ECO:0000256" key="2">
    <source>
        <dbReference type="PROSITE-ProRule" id="PRU00339"/>
    </source>
</evidence>
<dbReference type="PROSITE" id="PS50208">
    <property type="entry name" value="CASPASE_P20"/>
    <property type="match status" value="1"/>
</dbReference>
<dbReference type="InterPro" id="IPR001309">
    <property type="entry name" value="Pept_C14_p20"/>
</dbReference>
<evidence type="ECO:0000313" key="6">
    <source>
        <dbReference type="EMBL" id="MDY0871828.1"/>
    </source>
</evidence>
<feature type="coiled-coil region" evidence="3">
    <location>
        <begin position="418"/>
        <end position="448"/>
    </location>
</feature>
<dbReference type="Gene3D" id="3.40.50.1460">
    <property type="match status" value="1"/>
</dbReference>
<dbReference type="InterPro" id="IPR052039">
    <property type="entry name" value="Caspase-related_regulators"/>
</dbReference>
<dbReference type="EMBL" id="JAXCLX010000001">
    <property type="protein sequence ID" value="MDY0871828.1"/>
    <property type="molecule type" value="Genomic_DNA"/>
</dbReference>
<keyword evidence="3" id="KW-0175">Coiled coil</keyword>
<dbReference type="InterPro" id="IPR011990">
    <property type="entry name" value="TPR-like_helical_dom_sf"/>
</dbReference>
<dbReference type="InterPro" id="IPR015917">
    <property type="entry name" value="Pept_C14A"/>
</dbReference>
<evidence type="ECO:0000256" key="3">
    <source>
        <dbReference type="SAM" id="Coils"/>
    </source>
</evidence>
<keyword evidence="2" id="KW-0802">TPR repeat</keyword>
<comment type="similarity">
    <text evidence="1">Belongs to the peptidase C14A family.</text>
</comment>
<dbReference type="SUPFAM" id="SSF48452">
    <property type="entry name" value="TPR-like"/>
    <property type="match status" value="1"/>
</dbReference>
<feature type="compositionally biased region" description="Low complexity" evidence="4">
    <location>
        <begin position="348"/>
        <end position="388"/>
    </location>
</feature>
<proteinExistence type="inferred from homology"/>
<dbReference type="Gene3D" id="1.25.40.10">
    <property type="entry name" value="Tetratricopeptide repeat domain"/>
    <property type="match status" value="2"/>
</dbReference>
<dbReference type="PROSITE" id="PS50005">
    <property type="entry name" value="TPR"/>
    <property type="match status" value="1"/>
</dbReference>
<dbReference type="PANTHER" id="PTHR22576">
    <property type="entry name" value="MUCOSA ASSOCIATED LYMPHOID TISSUE LYMPHOMA TRANSLOCATION PROTEIN 1/PARACASPASE"/>
    <property type="match status" value="1"/>
</dbReference>
<name>A0ABU5DX75_9PROT</name>
<dbReference type="Pfam" id="PF13181">
    <property type="entry name" value="TPR_8"/>
    <property type="match status" value="1"/>
</dbReference>
<evidence type="ECO:0000256" key="4">
    <source>
        <dbReference type="SAM" id="MobiDB-lite"/>
    </source>
</evidence>
<dbReference type="Pfam" id="PF13414">
    <property type="entry name" value="TPR_11"/>
    <property type="match status" value="1"/>
</dbReference>
<feature type="region of interest" description="Disordered" evidence="4">
    <location>
        <begin position="348"/>
        <end position="389"/>
    </location>
</feature>
<organism evidence="6 7">
    <name type="scientific">Dongia rigui</name>
    <dbReference type="NCBI Taxonomy" id="940149"/>
    <lineage>
        <taxon>Bacteria</taxon>
        <taxon>Pseudomonadati</taxon>
        <taxon>Pseudomonadota</taxon>
        <taxon>Alphaproteobacteria</taxon>
        <taxon>Rhodospirillales</taxon>
        <taxon>Dongiaceae</taxon>
        <taxon>Dongia</taxon>
    </lineage>
</organism>
<dbReference type="InterPro" id="IPR011600">
    <property type="entry name" value="Pept_C14_caspase"/>
</dbReference>
<evidence type="ECO:0000256" key="1">
    <source>
        <dbReference type="ARBA" id="ARBA00010134"/>
    </source>
</evidence>
<gene>
    <name evidence="6" type="ORF">SMD31_07835</name>
</gene>